<feature type="region of interest" description="Disordered" evidence="1">
    <location>
        <begin position="1"/>
        <end position="28"/>
    </location>
</feature>
<evidence type="ECO:0000256" key="1">
    <source>
        <dbReference type="SAM" id="MobiDB-lite"/>
    </source>
</evidence>
<dbReference type="AlphaFoldDB" id="A0A0G4G1J9"/>
<name>A0A0G4G1J9_VITBC</name>
<feature type="compositionally biased region" description="Low complexity" evidence="1">
    <location>
        <begin position="1"/>
        <end position="16"/>
    </location>
</feature>
<organism evidence="2 3">
    <name type="scientific">Vitrella brassicaformis (strain CCMP3155)</name>
    <dbReference type="NCBI Taxonomy" id="1169540"/>
    <lineage>
        <taxon>Eukaryota</taxon>
        <taxon>Sar</taxon>
        <taxon>Alveolata</taxon>
        <taxon>Colpodellida</taxon>
        <taxon>Vitrellaceae</taxon>
        <taxon>Vitrella</taxon>
    </lineage>
</organism>
<dbReference type="Proteomes" id="UP000041254">
    <property type="component" value="Unassembled WGS sequence"/>
</dbReference>
<proteinExistence type="predicted"/>
<keyword evidence="3" id="KW-1185">Reference proteome</keyword>
<reference evidence="2 3" key="1">
    <citation type="submission" date="2014-11" db="EMBL/GenBank/DDBJ databases">
        <authorList>
            <person name="Zhu J."/>
            <person name="Qi W."/>
            <person name="Song R."/>
        </authorList>
    </citation>
    <scope>NUCLEOTIDE SEQUENCE [LARGE SCALE GENOMIC DNA]</scope>
</reference>
<accession>A0A0G4G1J9</accession>
<dbReference type="InParanoid" id="A0A0G4G1J9"/>
<protein>
    <submittedName>
        <fullName evidence="2">Uncharacterized protein</fullName>
    </submittedName>
</protein>
<sequence>MACRASPSARPSTTPRPRTRRHRRIAGGRDLIGTVEQEDPVIETVRAPTMIDAKLALPGGSADRHYFDRHVLRAATDDEKAVAERVHDAMGAHYQEHHDEDVEEDDGCHT</sequence>
<evidence type="ECO:0000313" key="3">
    <source>
        <dbReference type="Proteomes" id="UP000041254"/>
    </source>
</evidence>
<dbReference type="VEuPathDB" id="CryptoDB:Vbra_16707"/>
<gene>
    <name evidence="2" type="ORF">Vbra_16707</name>
</gene>
<evidence type="ECO:0000313" key="2">
    <source>
        <dbReference type="EMBL" id="CEM21751.1"/>
    </source>
</evidence>
<dbReference type="EMBL" id="CDMY01000542">
    <property type="protein sequence ID" value="CEM21751.1"/>
    <property type="molecule type" value="Genomic_DNA"/>
</dbReference>
<feature type="compositionally biased region" description="Basic residues" evidence="1">
    <location>
        <begin position="17"/>
        <end position="26"/>
    </location>
</feature>